<sequence length="55" mass="6313">MKIIFSLLTLFLIIKGFSSETAENTTKTNYKSTEINNEISKINDNVINLHKQLLK</sequence>
<protein>
    <submittedName>
        <fullName evidence="2">Uncharacterized protein</fullName>
    </submittedName>
</protein>
<gene>
    <name evidence="2" type="ORF">SAMN02745123_01002</name>
</gene>
<dbReference type="RefSeq" id="WP_207650482.1">
    <property type="nucleotide sequence ID" value="NZ_FRAR01000008.1"/>
</dbReference>
<dbReference type="EMBL" id="FRAR01000008">
    <property type="protein sequence ID" value="SHK18687.1"/>
    <property type="molecule type" value="Genomic_DNA"/>
</dbReference>
<keyword evidence="1" id="KW-0732">Signal</keyword>
<name>A0A1M6QF59_9FIRM</name>
<evidence type="ECO:0000313" key="3">
    <source>
        <dbReference type="Proteomes" id="UP000183997"/>
    </source>
</evidence>
<proteinExistence type="predicted"/>
<accession>A0A1M6QF59</accession>
<organism evidence="2 3">
    <name type="scientific">Desulforamulus aeronauticus DSM 10349</name>
    <dbReference type="NCBI Taxonomy" id="1121421"/>
    <lineage>
        <taxon>Bacteria</taxon>
        <taxon>Bacillati</taxon>
        <taxon>Bacillota</taxon>
        <taxon>Clostridia</taxon>
        <taxon>Eubacteriales</taxon>
        <taxon>Peptococcaceae</taxon>
        <taxon>Desulforamulus</taxon>
    </lineage>
</organism>
<keyword evidence="3" id="KW-1185">Reference proteome</keyword>
<dbReference type="Proteomes" id="UP000183997">
    <property type="component" value="Unassembled WGS sequence"/>
</dbReference>
<feature type="chain" id="PRO_5013042416" evidence="1">
    <location>
        <begin position="23"/>
        <end position="55"/>
    </location>
</feature>
<feature type="signal peptide" evidence="1">
    <location>
        <begin position="1"/>
        <end position="22"/>
    </location>
</feature>
<reference evidence="3" key="1">
    <citation type="submission" date="2016-11" db="EMBL/GenBank/DDBJ databases">
        <authorList>
            <person name="Varghese N."/>
            <person name="Submissions S."/>
        </authorList>
    </citation>
    <scope>NUCLEOTIDE SEQUENCE [LARGE SCALE GENOMIC DNA]</scope>
    <source>
        <strain evidence="3">DSM 10349</strain>
    </source>
</reference>
<evidence type="ECO:0000313" key="2">
    <source>
        <dbReference type="EMBL" id="SHK18687.1"/>
    </source>
</evidence>
<evidence type="ECO:0000256" key="1">
    <source>
        <dbReference type="SAM" id="SignalP"/>
    </source>
</evidence>
<dbReference type="AlphaFoldDB" id="A0A1M6QF59"/>